<organism evidence="2 3">
    <name type="scientific">Pseudothauera nasutitermitis</name>
    <dbReference type="NCBI Taxonomy" id="2565930"/>
    <lineage>
        <taxon>Bacteria</taxon>
        <taxon>Pseudomonadati</taxon>
        <taxon>Pseudomonadota</taxon>
        <taxon>Betaproteobacteria</taxon>
        <taxon>Rhodocyclales</taxon>
        <taxon>Zoogloeaceae</taxon>
        <taxon>Pseudothauera</taxon>
    </lineage>
</organism>
<reference evidence="2 3" key="1">
    <citation type="submission" date="2019-04" db="EMBL/GenBank/DDBJ databases">
        <title>Azoarcus nasutitermitis sp. nov. isolated from termite nest.</title>
        <authorList>
            <person name="Lin S.-Y."/>
            <person name="Hameed A."/>
            <person name="Hsu Y.-H."/>
            <person name="Young C.-C."/>
        </authorList>
    </citation>
    <scope>NUCLEOTIDE SEQUENCE [LARGE SCALE GENOMIC DNA]</scope>
    <source>
        <strain evidence="2 3">CC-YHH838</strain>
    </source>
</reference>
<feature type="region of interest" description="Disordered" evidence="1">
    <location>
        <begin position="54"/>
        <end position="95"/>
    </location>
</feature>
<evidence type="ECO:0000313" key="2">
    <source>
        <dbReference type="EMBL" id="THF61411.1"/>
    </source>
</evidence>
<evidence type="ECO:0000256" key="1">
    <source>
        <dbReference type="SAM" id="MobiDB-lite"/>
    </source>
</evidence>
<feature type="compositionally biased region" description="Basic and acidic residues" evidence="1">
    <location>
        <begin position="54"/>
        <end position="65"/>
    </location>
</feature>
<protein>
    <recommendedName>
        <fullName evidence="4">Terminase small subunit</fullName>
    </recommendedName>
</protein>
<evidence type="ECO:0000313" key="3">
    <source>
        <dbReference type="Proteomes" id="UP000308430"/>
    </source>
</evidence>
<name>A0A4S4AP35_9RHOO</name>
<keyword evidence="3" id="KW-1185">Reference proteome</keyword>
<evidence type="ECO:0008006" key="4">
    <source>
        <dbReference type="Google" id="ProtNLM"/>
    </source>
</evidence>
<dbReference type="Proteomes" id="UP000308430">
    <property type="component" value="Unassembled WGS sequence"/>
</dbReference>
<gene>
    <name evidence="2" type="ORF">E6C76_20225</name>
</gene>
<dbReference type="OrthoDB" id="6050435at2"/>
<dbReference type="RefSeq" id="WP_136350072.1">
    <property type="nucleotide sequence ID" value="NZ_SSOC01000009.1"/>
</dbReference>
<dbReference type="AlphaFoldDB" id="A0A4S4AP35"/>
<sequence>MTHPETTFKAFAEIIGCRPSYVTELRKSGRLVLTDDGRAVRVAESIARIEATRDPSRAGVAERHAAQRGAPLATVGDDAPGGDVPEEPDTEGNPDYQLWKARRERAAALREEMRLAEEAKEYLRRGDAAAVVAEAFVMLRAGLEALPDNLAPVVAGENDEGRVRVLLAEEIESILGNCAAELRKLGQGEG</sequence>
<proteinExistence type="predicted"/>
<dbReference type="EMBL" id="SSOC01000009">
    <property type="protein sequence ID" value="THF61411.1"/>
    <property type="molecule type" value="Genomic_DNA"/>
</dbReference>
<comment type="caution">
    <text evidence="2">The sequence shown here is derived from an EMBL/GenBank/DDBJ whole genome shotgun (WGS) entry which is preliminary data.</text>
</comment>
<accession>A0A4S4AP35</accession>